<name>A0ABR7F5H9_9FIRM</name>
<reference evidence="3 4" key="1">
    <citation type="submission" date="2020-08" db="EMBL/GenBank/DDBJ databases">
        <title>Genome public.</title>
        <authorList>
            <person name="Liu C."/>
            <person name="Sun Q."/>
        </authorList>
    </citation>
    <scope>NUCLEOTIDE SEQUENCE [LARGE SCALE GENOMIC DNA]</scope>
    <source>
        <strain evidence="3 4">BX4</strain>
    </source>
</reference>
<dbReference type="PANTHER" id="PTHR12526:SF627">
    <property type="entry name" value="D-RHAMNOSYLTRANSFERASE WBPZ"/>
    <property type="match status" value="1"/>
</dbReference>
<keyword evidence="4" id="KW-1185">Reference proteome</keyword>
<feature type="domain" description="Glycosyl transferase family 1" evidence="1">
    <location>
        <begin position="287"/>
        <end position="423"/>
    </location>
</feature>
<dbReference type="Pfam" id="PF13439">
    <property type="entry name" value="Glyco_transf_4"/>
    <property type="match status" value="1"/>
</dbReference>
<dbReference type="PANTHER" id="PTHR12526">
    <property type="entry name" value="GLYCOSYLTRANSFERASE"/>
    <property type="match status" value="1"/>
</dbReference>
<sequence>MKILHYSLGFPPYARGGLTKYAIDIATEQVRQGHDVGMLWPGRVLNGSSIKIKQGKAFQGIKSFELENPEYLPQIYGIRDFDGFQKNVDTKVYEEFLNREKPDVIHIHTLMGMHIGFLETANKLKIKTVYTTHDFFGICPKTTLFFNNEICEKNFECKGCYTCCENALSIKKMKLLQSPLYRNIKNTKILGVLRKYKKNKIFVNESGLKELQKEDKIYSENYRKLREGYIRYFEKISTIHFNSTYMRDVFRNYINVDKGIVCNITHGEIKDNKKKYTKTIENNVVKISYLGPIAEYKGFYVLKEALNQLYQEGIRNFQLTVYNGGENMAPYINNKPSFKYEELDKVMNEADLVVALRDVSYGFTVLEALSYGVPVMVTDKVGAKDLVCPGKNGIICDYDLEMIKKELRELLNNPEKIGKMKNNVLNMFEVPLISGHVQDIINGIYR</sequence>
<dbReference type="InterPro" id="IPR001296">
    <property type="entry name" value="Glyco_trans_1"/>
</dbReference>
<proteinExistence type="predicted"/>
<comment type="caution">
    <text evidence="3">The sequence shown here is derived from an EMBL/GenBank/DDBJ whole genome shotgun (WGS) entry which is preliminary data.</text>
</comment>
<dbReference type="Pfam" id="PF00534">
    <property type="entry name" value="Glycos_transf_1"/>
    <property type="match status" value="1"/>
</dbReference>
<dbReference type="Gene3D" id="3.40.50.2000">
    <property type="entry name" value="Glycogen Phosphorylase B"/>
    <property type="match status" value="2"/>
</dbReference>
<evidence type="ECO:0000313" key="4">
    <source>
        <dbReference type="Proteomes" id="UP000597877"/>
    </source>
</evidence>
<dbReference type="EMBL" id="JACOOZ010000011">
    <property type="protein sequence ID" value="MBC5668866.1"/>
    <property type="molecule type" value="Genomic_DNA"/>
</dbReference>
<accession>A0ABR7F5H9</accession>
<evidence type="ECO:0000313" key="3">
    <source>
        <dbReference type="EMBL" id="MBC5668866.1"/>
    </source>
</evidence>
<dbReference type="InterPro" id="IPR028098">
    <property type="entry name" value="Glyco_trans_4-like_N"/>
</dbReference>
<protein>
    <submittedName>
        <fullName evidence="3">Glycosyltransferase</fullName>
    </submittedName>
</protein>
<feature type="domain" description="Glycosyltransferase subfamily 4-like N-terminal" evidence="2">
    <location>
        <begin position="16"/>
        <end position="136"/>
    </location>
</feature>
<gene>
    <name evidence="3" type="ORF">H8S00_12900</name>
</gene>
<dbReference type="Proteomes" id="UP000597877">
    <property type="component" value="Unassembled WGS sequence"/>
</dbReference>
<dbReference type="SUPFAM" id="SSF53756">
    <property type="entry name" value="UDP-Glycosyltransferase/glycogen phosphorylase"/>
    <property type="match status" value="1"/>
</dbReference>
<evidence type="ECO:0000259" key="1">
    <source>
        <dbReference type="Pfam" id="PF00534"/>
    </source>
</evidence>
<dbReference type="RefSeq" id="WP_186840684.1">
    <property type="nucleotide sequence ID" value="NZ_JACOOZ010000011.1"/>
</dbReference>
<organism evidence="3 4">
    <name type="scientific">Eubacterium segne</name>
    <dbReference type="NCBI Taxonomy" id="2763045"/>
    <lineage>
        <taxon>Bacteria</taxon>
        <taxon>Bacillati</taxon>
        <taxon>Bacillota</taxon>
        <taxon>Clostridia</taxon>
        <taxon>Eubacteriales</taxon>
        <taxon>Eubacteriaceae</taxon>
        <taxon>Eubacterium</taxon>
    </lineage>
</organism>
<evidence type="ECO:0000259" key="2">
    <source>
        <dbReference type="Pfam" id="PF13439"/>
    </source>
</evidence>